<evidence type="ECO:0000259" key="13">
    <source>
        <dbReference type="SMART" id="SM00829"/>
    </source>
</evidence>
<name>A0A9W4WV53_9GLOM</name>
<proteinExistence type="inferred from homology"/>
<dbReference type="InterPro" id="IPR013219">
    <property type="entry name" value="Ribosomal_mS33"/>
</dbReference>
<evidence type="ECO:0000313" key="14">
    <source>
        <dbReference type="EMBL" id="CAI2174433.1"/>
    </source>
</evidence>
<evidence type="ECO:0000256" key="5">
    <source>
        <dbReference type="ARBA" id="ARBA00022857"/>
    </source>
</evidence>
<dbReference type="Pfam" id="PF00107">
    <property type="entry name" value="ADH_zinc_N"/>
    <property type="match status" value="1"/>
</dbReference>
<evidence type="ECO:0000256" key="8">
    <source>
        <dbReference type="ARBA" id="ARBA00023098"/>
    </source>
</evidence>
<dbReference type="Gene3D" id="3.40.50.720">
    <property type="entry name" value="NAD(P)-binding Rossmann-like Domain"/>
    <property type="match status" value="1"/>
</dbReference>
<accession>A0A9W4WV53</accession>
<dbReference type="PANTHER" id="PTHR43981">
    <property type="entry name" value="ENOYL-[ACYL-CARRIER-PROTEIN] REDUCTASE, MITOCHONDRIAL"/>
    <property type="match status" value="1"/>
</dbReference>
<dbReference type="OrthoDB" id="7482721at2759"/>
<evidence type="ECO:0000256" key="9">
    <source>
        <dbReference type="ARBA" id="ARBA00023128"/>
    </source>
</evidence>
<dbReference type="Proteomes" id="UP001153678">
    <property type="component" value="Unassembled WGS sequence"/>
</dbReference>
<keyword evidence="3" id="KW-0444">Lipid biosynthesis</keyword>
<dbReference type="SUPFAM" id="SSF51735">
    <property type="entry name" value="NAD(P)-binding Rossmann-fold domains"/>
    <property type="match status" value="1"/>
</dbReference>
<dbReference type="Pfam" id="PF08240">
    <property type="entry name" value="ADH_N"/>
    <property type="match status" value="1"/>
</dbReference>
<evidence type="ECO:0000256" key="2">
    <source>
        <dbReference type="ARBA" id="ARBA00010371"/>
    </source>
</evidence>
<comment type="caution">
    <text evidence="14">The sequence shown here is derived from an EMBL/GenBank/DDBJ whole genome shotgun (WGS) entry which is preliminary data.</text>
</comment>
<dbReference type="Gene3D" id="3.90.180.10">
    <property type="entry name" value="Medium-chain alcohol dehydrogenases, catalytic domain"/>
    <property type="match status" value="1"/>
</dbReference>
<dbReference type="AlphaFoldDB" id="A0A9W4WV53"/>
<keyword evidence="10" id="KW-0275">Fatty acid biosynthesis</keyword>
<dbReference type="SMART" id="SM00829">
    <property type="entry name" value="PKS_ER"/>
    <property type="match status" value="1"/>
</dbReference>
<dbReference type="PANTHER" id="PTHR43981:SF2">
    <property type="entry name" value="ENOYL-[ACYL-CARRIER-PROTEIN] REDUCTASE, MITOCHONDRIAL"/>
    <property type="match status" value="1"/>
</dbReference>
<dbReference type="InterPro" id="IPR013149">
    <property type="entry name" value="ADH-like_C"/>
</dbReference>
<comment type="subcellular location">
    <subcellularLocation>
        <location evidence="1">Mitochondrion</location>
    </subcellularLocation>
</comment>
<organism evidence="14 15">
    <name type="scientific">Funneliformis geosporum</name>
    <dbReference type="NCBI Taxonomy" id="1117311"/>
    <lineage>
        <taxon>Eukaryota</taxon>
        <taxon>Fungi</taxon>
        <taxon>Fungi incertae sedis</taxon>
        <taxon>Mucoromycota</taxon>
        <taxon>Glomeromycotina</taxon>
        <taxon>Glomeromycetes</taxon>
        <taxon>Glomerales</taxon>
        <taxon>Glomeraceae</taxon>
        <taxon>Funneliformis</taxon>
    </lineage>
</organism>
<evidence type="ECO:0000256" key="7">
    <source>
        <dbReference type="ARBA" id="ARBA00023002"/>
    </source>
</evidence>
<dbReference type="Pfam" id="PF08293">
    <property type="entry name" value="MRP-S33"/>
    <property type="match status" value="1"/>
</dbReference>
<dbReference type="FunFam" id="3.40.50.720:FF:000112">
    <property type="entry name" value="Enoyl-[acyl-carrier-protein] reductase 1, mitochondrial"/>
    <property type="match status" value="1"/>
</dbReference>
<sequence>MASILPKPNKTRLAQLAELSAKIFNNVYNPKGERTGNKILRQKLIGPTVVDWYPKRIITLRKITDMFPRMELVNQEEKLRLEEIAKRKKRGKGAPKKVHTHELPPLTPTTLHIHFLASPINPSDINQIEGVYPLRPTFTKELGVLSDGEHKELAVGGNEGVAEVIAVGDQIKDLKVGDWVVIGRSGFGTWRTHAAATPNDVTRIDNKGIGLIQAATMTVNACTAFRLLKDFVTLKEGDFVIQNGANSGVGQSVIQIANAWNINTINIVRNRPDIDDLKARLKSLGATHVVTDEELGCYKTKELIKEWTSINNNVGVKLGLNCVGGKVSTEMAKYLCRSGYHITYGAMSRQPITIPASLLIFKNIKFLGYWMSKWNQVHSKEERIEMLNEVIGLIRQGKLGDIAHDEVIWGNSNENDESLKIKFLDVLDKANTGFHGKKQILKIQL</sequence>
<dbReference type="EC" id="1.3.1.104" evidence="11"/>
<gene>
    <name evidence="14" type="ORF">FWILDA_LOCUS6591</name>
</gene>
<evidence type="ECO:0000256" key="11">
    <source>
        <dbReference type="ARBA" id="ARBA00038963"/>
    </source>
</evidence>
<evidence type="ECO:0000256" key="3">
    <source>
        <dbReference type="ARBA" id="ARBA00022516"/>
    </source>
</evidence>
<dbReference type="InterPro" id="IPR013154">
    <property type="entry name" value="ADH-like_N"/>
</dbReference>
<evidence type="ECO:0000256" key="4">
    <source>
        <dbReference type="ARBA" id="ARBA00022832"/>
    </source>
</evidence>
<feature type="domain" description="Enoyl reductase (ER)" evidence="13">
    <location>
        <begin position="93"/>
        <end position="408"/>
    </location>
</feature>
<evidence type="ECO:0000256" key="12">
    <source>
        <dbReference type="ARBA" id="ARBA00048843"/>
    </source>
</evidence>
<keyword evidence="8" id="KW-0443">Lipid metabolism</keyword>
<dbReference type="GO" id="GO:0005739">
    <property type="term" value="C:mitochondrion"/>
    <property type="evidence" value="ECO:0007669"/>
    <property type="project" value="UniProtKB-SubCell"/>
</dbReference>
<dbReference type="EMBL" id="CAMKVN010001211">
    <property type="protein sequence ID" value="CAI2174433.1"/>
    <property type="molecule type" value="Genomic_DNA"/>
</dbReference>
<dbReference type="InterPro" id="IPR036291">
    <property type="entry name" value="NAD(P)-bd_dom_sf"/>
</dbReference>
<keyword evidence="15" id="KW-1185">Reference proteome</keyword>
<evidence type="ECO:0000256" key="1">
    <source>
        <dbReference type="ARBA" id="ARBA00004173"/>
    </source>
</evidence>
<dbReference type="GO" id="GO:0141148">
    <property type="term" value="F:enoyl-[acyl-carrier-protein] reductase (NADPH) activity"/>
    <property type="evidence" value="ECO:0007669"/>
    <property type="project" value="UniProtKB-EC"/>
</dbReference>
<dbReference type="CDD" id="cd08290">
    <property type="entry name" value="ETR"/>
    <property type="match status" value="1"/>
</dbReference>
<comment type="catalytic activity">
    <reaction evidence="12">
        <text>a 2,3-saturated acyl-[ACP] + NADP(+) = a (2E)-enoyl-[ACP] + NADPH + H(+)</text>
        <dbReference type="Rhea" id="RHEA:22564"/>
        <dbReference type="Rhea" id="RHEA-COMP:9925"/>
        <dbReference type="Rhea" id="RHEA-COMP:9926"/>
        <dbReference type="ChEBI" id="CHEBI:15378"/>
        <dbReference type="ChEBI" id="CHEBI:57783"/>
        <dbReference type="ChEBI" id="CHEBI:58349"/>
        <dbReference type="ChEBI" id="CHEBI:78784"/>
        <dbReference type="ChEBI" id="CHEBI:78785"/>
        <dbReference type="EC" id="1.3.1.104"/>
    </reaction>
</comment>
<dbReference type="InterPro" id="IPR011032">
    <property type="entry name" value="GroES-like_sf"/>
</dbReference>
<evidence type="ECO:0000313" key="15">
    <source>
        <dbReference type="Proteomes" id="UP001153678"/>
    </source>
</evidence>
<evidence type="ECO:0000256" key="10">
    <source>
        <dbReference type="ARBA" id="ARBA00023160"/>
    </source>
</evidence>
<reference evidence="14" key="1">
    <citation type="submission" date="2022-08" db="EMBL/GenBank/DDBJ databases">
        <authorList>
            <person name="Kallberg Y."/>
            <person name="Tangrot J."/>
            <person name="Rosling A."/>
        </authorList>
    </citation>
    <scope>NUCLEOTIDE SEQUENCE</scope>
    <source>
        <strain evidence="14">Wild A</strain>
    </source>
</reference>
<keyword evidence="5" id="KW-0521">NADP</keyword>
<keyword evidence="9" id="KW-0496">Mitochondrion</keyword>
<keyword evidence="6" id="KW-0809">Transit peptide</keyword>
<protein>
    <recommendedName>
        <fullName evidence="11">enoyl-[acyl-carrier-protein] reductase</fullName>
        <ecNumber evidence="11">1.3.1.104</ecNumber>
    </recommendedName>
</protein>
<dbReference type="GO" id="GO:0006633">
    <property type="term" value="P:fatty acid biosynthetic process"/>
    <property type="evidence" value="ECO:0007669"/>
    <property type="project" value="UniProtKB-KW"/>
</dbReference>
<dbReference type="InterPro" id="IPR051034">
    <property type="entry name" value="Mito_Enoyl-ACP_Reductase"/>
</dbReference>
<dbReference type="SUPFAM" id="SSF50129">
    <property type="entry name" value="GroES-like"/>
    <property type="match status" value="1"/>
</dbReference>
<evidence type="ECO:0000256" key="6">
    <source>
        <dbReference type="ARBA" id="ARBA00022946"/>
    </source>
</evidence>
<dbReference type="InterPro" id="IPR020843">
    <property type="entry name" value="ER"/>
</dbReference>
<keyword evidence="4" id="KW-0276">Fatty acid metabolism</keyword>
<comment type="similarity">
    <text evidence="2">Belongs to the zinc-containing alcohol dehydrogenase family. Quinone oxidoreductase subfamily.</text>
</comment>
<keyword evidence="7" id="KW-0560">Oxidoreductase</keyword>